<keyword evidence="3" id="KW-1185">Reference proteome</keyword>
<reference evidence="2" key="1">
    <citation type="submission" date="2020-01" db="EMBL/GenBank/DDBJ databases">
        <authorList>
            <consortium name="DOE Joint Genome Institute"/>
            <person name="Haridas S."/>
            <person name="Albert R."/>
            <person name="Binder M."/>
            <person name="Bloem J."/>
            <person name="Labutti K."/>
            <person name="Salamov A."/>
            <person name="Andreopoulos B."/>
            <person name="Baker S.E."/>
            <person name="Barry K."/>
            <person name="Bills G."/>
            <person name="Bluhm B.H."/>
            <person name="Cannon C."/>
            <person name="Castanera R."/>
            <person name="Culley D.E."/>
            <person name="Daum C."/>
            <person name="Ezra D."/>
            <person name="Gonzalez J.B."/>
            <person name="Henrissat B."/>
            <person name="Kuo A."/>
            <person name="Liang C."/>
            <person name="Lipzen A."/>
            <person name="Lutzoni F."/>
            <person name="Magnuson J."/>
            <person name="Mondo S."/>
            <person name="Nolan M."/>
            <person name="Ohm R."/>
            <person name="Pangilinan J."/>
            <person name="Park H.-J."/>
            <person name="Ramirez L."/>
            <person name="Alfaro M."/>
            <person name="Sun H."/>
            <person name="Tritt A."/>
            <person name="Yoshinaga Y."/>
            <person name="Zwiers L.-H."/>
            <person name="Turgeon B.G."/>
            <person name="Goodwin S.B."/>
            <person name="Spatafora J.W."/>
            <person name="Crous P.W."/>
            <person name="Grigoriev I.V."/>
        </authorList>
    </citation>
    <scope>NUCLEOTIDE SEQUENCE</scope>
    <source>
        <strain evidence="2">P77</strain>
    </source>
</reference>
<dbReference type="Proteomes" id="UP000800040">
    <property type="component" value="Unassembled WGS sequence"/>
</dbReference>
<evidence type="ECO:0000256" key="1">
    <source>
        <dbReference type="SAM" id="MobiDB-lite"/>
    </source>
</evidence>
<dbReference type="EMBL" id="ML975358">
    <property type="protein sequence ID" value="KAF1831647.1"/>
    <property type="molecule type" value="Genomic_DNA"/>
</dbReference>
<evidence type="ECO:0000313" key="3">
    <source>
        <dbReference type="Proteomes" id="UP000800040"/>
    </source>
</evidence>
<feature type="region of interest" description="Disordered" evidence="1">
    <location>
        <begin position="159"/>
        <end position="188"/>
    </location>
</feature>
<feature type="compositionally biased region" description="Polar residues" evidence="1">
    <location>
        <begin position="167"/>
        <end position="188"/>
    </location>
</feature>
<feature type="region of interest" description="Disordered" evidence="1">
    <location>
        <begin position="218"/>
        <end position="299"/>
    </location>
</feature>
<sequence>MTSPLLDSLQAINANWKVKNIASRFPSYMWPNGKKDALTWGEAIIGPLLELSRRDIKVIAVVVEVSRNLTCRLRQGPGNIGDKSPGMIPKDFETLLKRFEDEKKDGDSAMNEAPLESEDSSEDENSDDHLSTAETCSPSPTNTVRSLVHQMEDVLPQHRTLKWGDDSASSDTLTSPARNTRTEASQVQDSLVDGVSVLGIHGQTTLGRINSEGQAPQHAHLHPRVPYPHFPVPKVLGKRRRANVEDNEDARPCKRRRGNNNTPENEETGPKIEQQEQDVLLESPLNFPVLDIDPTAKRT</sequence>
<organism evidence="2 3">
    <name type="scientific">Decorospora gaudefroyi</name>
    <dbReference type="NCBI Taxonomy" id="184978"/>
    <lineage>
        <taxon>Eukaryota</taxon>
        <taxon>Fungi</taxon>
        <taxon>Dikarya</taxon>
        <taxon>Ascomycota</taxon>
        <taxon>Pezizomycotina</taxon>
        <taxon>Dothideomycetes</taxon>
        <taxon>Pleosporomycetidae</taxon>
        <taxon>Pleosporales</taxon>
        <taxon>Pleosporineae</taxon>
        <taxon>Pleosporaceae</taxon>
        <taxon>Decorospora</taxon>
    </lineage>
</organism>
<dbReference type="AlphaFoldDB" id="A0A6A5K9E4"/>
<accession>A0A6A5K9E4</accession>
<feature type="region of interest" description="Disordered" evidence="1">
    <location>
        <begin position="103"/>
        <end position="143"/>
    </location>
</feature>
<gene>
    <name evidence="2" type="ORF">BDW02DRAFT_581909</name>
</gene>
<feature type="compositionally biased region" description="Acidic residues" evidence="1">
    <location>
        <begin position="115"/>
        <end position="126"/>
    </location>
</feature>
<evidence type="ECO:0000313" key="2">
    <source>
        <dbReference type="EMBL" id="KAF1831647.1"/>
    </source>
</evidence>
<name>A0A6A5K9E4_9PLEO</name>
<proteinExistence type="predicted"/>
<feature type="compositionally biased region" description="Polar residues" evidence="1">
    <location>
        <begin position="132"/>
        <end position="143"/>
    </location>
</feature>
<protein>
    <submittedName>
        <fullName evidence="2">Uncharacterized protein</fullName>
    </submittedName>
</protein>